<evidence type="ECO:0000256" key="1">
    <source>
        <dbReference type="ARBA" id="ARBA00004141"/>
    </source>
</evidence>
<keyword evidence="8" id="KW-1185">Reference proteome</keyword>
<feature type="transmembrane region" description="Helical" evidence="6">
    <location>
        <begin position="71"/>
        <end position="91"/>
    </location>
</feature>
<dbReference type="PANTHER" id="PTHR43461">
    <property type="entry name" value="TRANSMEMBRANE PROTEIN 256"/>
    <property type="match status" value="1"/>
</dbReference>
<dbReference type="Proteomes" id="UP000535838">
    <property type="component" value="Unassembled WGS sequence"/>
</dbReference>
<evidence type="ECO:0000256" key="6">
    <source>
        <dbReference type="SAM" id="Phobius"/>
    </source>
</evidence>
<dbReference type="GO" id="GO:0005886">
    <property type="term" value="C:plasma membrane"/>
    <property type="evidence" value="ECO:0007669"/>
    <property type="project" value="TreeGrafter"/>
</dbReference>
<organism evidence="7 8">
    <name type="scientific">Cohnella thailandensis</name>
    <dbReference type="NCBI Taxonomy" id="557557"/>
    <lineage>
        <taxon>Bacteria</taxon>
        <taxon>Bacillati</taxon>
        <taxon>Bacillota</taxon>
        <taxon>Bacilli</taxon>
        <taxon>Bacillales</taxon>
        <taxon>Paenibacillaceae</taxon>
        <taxon>Cohnella</taxon>
    </lineage>
</organism>
<sequence>MVRKYAMIGAFVALLAVVLGAFGAHMLEERISEDDLKTFETGVRYQMYHGLGILLVALLGDRFGSGKNLLWAGRLLVVGVILFSGSLYGLSLTGLTFFGPITPLGGASFIAGWICAILGARKTE</sequence>
<comment type="similarity">
    <text evidence="2">Belongs to the UPF0382 family.</text>
</comment>
<evidence type="ECO:0000256" key="2">
    <source>
        <dbReference type="ARBA" id="ARBA00009694"/>
    </source>
</evidence>
<dbReference type="Pfam" id="PF04241">
    <property type="entry name" value="DUF423"/>
    <property type="match status" value="1"/>
</dbReference>
<feature type="transmembrane region" description="Helical" evidence="6">
    <location>
        <begin position="47"/>
        <end position="64"/>
    </location>
</feature>
<dbReference type="InterPro" id="IPR006696">
    <property type="entry name" value="DUF423"/>
</dbReference>
<reference evidence="7 8" key="1">
    <citation type="submission" date="2020-08" db="EMBL/GenBank/DDBJ databases">
        <title>Cohnella phylogeny.</title>
        <authorList>
            <person name="Dunlap C."/>
        </authorList>
    </citation>
    <scope>NUCLEOTIDE SEQUENCE [LARGE SCALE GENOMIC DNA]</scope>
    <source>
        <strain evidence="7 8">DSM 25241</strain>
    </source>
</reference>
<gene>
    <name evidence="7" type="ORF">H7B67_06850</name>
</gene>
<keyword evidence="5 6" id="KW-0472">Membrane</keyword>
<keyword evidence="4 6" id="KW-1133">Transmembrane helix</keyword>
<feature type="transmembrane region" description="Helical" evidence="6">
    <location>
        <begin position="97"/>
        <end position="120"/>
    </location>
</feature>
<protein>
    <submittedName>
        <fullName evidence="7">DUF423 domain-containing protein</fullName>
    </submittedName>
</protein>
<evidence type="ECO:0000313" key="8">
    <source>
        <dbReference type="Proteomes" id="UP000535838"/>
    </source>
</evidence>
<keyword evidence="3 6" id="KW-0812">Transmembrane</keyword>
<name>A0A841SRI8_9BACL</name>
<comment type="caution">
    <text evidence="7">The sequence shown here is derived from an EMBL/GenBank/DDBJ whole genome shotgun (WGS) entry which is preliminary data.</text>
</comment>
<evidence type="ECO:0000256" key="5">
    <source>
        <dbReference type="ARBA" id="ARBA00023136"/>
    </source>
</evidence>
<proteinExistence type="inferred from homology"/>
<dbReference type="RefSeq" id="WP_185119038.1">
    <property type="nucleotide sequence ID" value="NZ_JACJVQ010000005.1"/>
</dbReference>
<evidence type="ECO:0000256" key="4">
    <source>
        <dbReference type="ARBA" id="ARBA00022989"/>
    </source>
</evidence>
<evidence type="ECO:0000313" key="7">
    <source>
        <dbReference type="EMBL" id="MBB6633822.1"/>
    </source>
</evidence>
<comment type="subcellular location">
    <subcellularLocation>
        <location evidence="1">Membrane</location>
        <topology evidence="1">Multi-pass membrane protein</topology>
    </subcellularLocation>
</comment>
<accession>A0A841SRI8</accession>
<dbReference type="EMBL" id="JACJVQ010000005">
    <property type="protein sequence ID" value="MBB6633822.1"/>
    <property type="molecule type" value="Genomic_DNA"/>
</dbReference>
<dbReference type="PANTHER" id="PTHR43461:SF1">
    <property type="entry name" value="TRANSMEMBRANE PROTEIN 256"/>
    <property type="match status" value="1"/>
</dbReference>
<evidence type="ECO:0000256" key="3">
    <source>
        <dbReference type="ARBA" id="ARBA00022692"/>
    </source>
</evidence>
<dbReference type="AlphaFoldDB" id="A0A841SRI8"/>